<dbReference type="AlphaFoldDB" id="A0A511MXN0"/>
<dbReference type="Proteomes" id="UP000321306">
    <property type="component" value="Unassembled WGS sequence"/>
</dbReference>
<dbReference type="Gene3D" id="3.90.950.10">
    <property type="match status" value="1"/>
</dbReference>
<comment type="caution">
    <text evidence="3">The sequence shown here is derived from an EMBL/GenBank/DDBJ whole genome shotgun (WGS) entry which is preliminary data.</text>
</comment>
<gene>
    <name evidence="3" type="ORF">DC3_09900</name>
</gene>
<dbReference type="OrthoDB" id="9807456at2"/>
<dbReference type="InterPro" id="IPR029001">
    <property type="entry name" value="ITPase-like_fam"/>
</dbReference>
<dbReference type="EMBL" id="BJXB01000003">
    <property type="protein sequence ID" value="GEM45355.1"/>
    <property type="molecule type" value="Genomic_DNA"/>
</dbReference>
<name>A0A511MXN0_DEIC1</name>
<dbReference type="SUPFAM" id="SSF52972">
    <property type="entry name" value="ITPase-like"/>
    <property type="match status" value="1"/>
</dbReference>
<organism evidence="3 4">
    <name type="scientific">Deinococcus cellulosilyticus (strain DSM 18568 / NBRC 106333 / KACC 11606 / 5516J-15)</name>
    <dbReference type="NCBI Taxonomy" id="1223518"/>
    <lineage>
        <taxon>Bacteria</taxon>
        <taxon>Thermotogati</taxon>
        <taxon>Deinococcota</taxon>
        <taxon>Deinococci</taxon>
        <taxon>Deinococcales</taxon>
        <taxon>Deinococcaceae</taxon>
        <taxon>Deinococcus</taxon>
    </lineage>
</organism>
<dbReference type="PANTHER" id="PTHR11067:SF9">
    <property type="entry name" value="INOSINE TRIPHOSPHATE PYROPHOSPHATASE"/>
    <property type="match status" value="1"/>
</dbReference>
<dbReference type="GO" id="GO:0005737">
    <property type="term" value="C:cytoplasm"/>
    <property type="evidence" value="ECO:0007669"/>
    <property type="project" value="TreeGrafter"/>
</dbReference>
<evidence type="ECO:0000313" key="3">
    <source>
        <dbReference type="EMBL" id="GEM45355.1"/>
    </source>
</evidence>
<dbReference type="GO" id="GO:0047429">
    <property type="term" value="F:nucleoside triphosphate diphosphatase activity"/>
    <property type="evidence" value="ECO:0007669"/>
    <property type="project" value="InterPro"/>
</dbReference>
<evidence type="ECO:0000256" key="1">
    <source>
        <dbReference type="ARBA" id="ARBA00008023"/>
    </source>
</evidence>
<keyword evidence="2" id="KW-0378">Hydrolase</keyword>
<dbReference type="InterPro" id="IPR002637">
    <property type="entry name" value="RdgB/HAM1"/>
</dbReference>
<sequence length="202" mass="22500">MPEVLYLTTNPGKAREARDILIGQYGLNLQVESPPFEIPEIQSDSCAKVALFSARFAADRLGQPCLVSDTGLYLDCLGGLPGPYNAHFDRQIGVEKFLRLIQHEANRMARLENCFACCEPGQEPVVFSGGSTGSIAFEPRGNLGRWHELFYIPDGEERTLSELRQIDPGRESQYWGGAIHEMGAWLRRSSNHKPLPEPQEGL</sequence>
<evidence type="ECO:0000256" key="2">
    <source>
        <dbReference type="ARBA" id="ARBA00022801"/>
    </source>
</evidence>
<reference evidence="3 4" key="1">
    <citation type="submission" date="2019-07" db="EMBL/GenBank/DDBJ databases">
        <title>Whole genome shotgun sequence of Deinococcus cellulosilyticus NBRC 106333.</title>
        <authorList>
            <person name="Hosoyama A."/>
            <person name="Uohara A."/>
            <person name="Ohji S."/>
            <person name="Ichikawa N."/>
        </authorList>
    </citation>
    <scope>NUCLEOTIDE SEQUENCE [LARGE SCALE GENOMIC DNA]</scope>
    <source>
        <strain evidence="3 4">NBRC 106333</strain>
    </source>
</reference>
<proteinExistence type="inferred from homology"/>
<comment type="similarity">
    <text evidence="1">Belongs to the HAM1 NTPase family.</text>
</comment>
<protein>
    <submittedName>
        <fullName evidence="3">Non-canonical purine NTP pyrophosphatase</fullName>
    </submittedName>
</protein>
<dbReference type="PANTHER" id="PTHR11067">
    <property type="entry name" value="INOSINE TRIPHOSPHATE PYROPHOSPHATASE/HAM1 PROTEIN"/>
    <property type="match status" value="1"/>
</dbReference>
<dbReference type="RefSeq" id="WP_146882817.1">
    <property type="nucleotide sequence ID" value="NZ_BJXB01000003.1"/>
</dbReference>
<dbReference type="Pfam" id="PF01725">
    <property type="entry name" value="Ham1p_like"/>
    <property type="match status" value="1"/>
</dbReference>
<accession>A0A511MXN0</accession>
<evidence type="ECO:0000313" key="4">
    <source>
        <dbReference type="Proteomes" id="UP000321306"/>
    </source>
</evidence>
<dbReference type="CDD" id="cd00515">
    <property type="entry name" value="HAM1"/>
    <property type="match status" value="1"/>
</dbReference>
<keyword evidence="4" id="KW-1185">Reference proteome</keyword>
<dbReference type="GO" id="GO:0009143">
    <property type="term" value="P:nucleoside triphosphate catabolic process"/>
    <property type="evidence" value="ECO:0007669"/>
    <property type="project" value="InterPro"/>
</dbReference>